<evidence type="ECO:0000313" key="6">
    <source>
        <dbReference type="EMBL" id="KAH7946601.1"/>
    </source>
</evidence>
<dbReference type="SUPFAM" id="SSF50494">
    <property type="entry name" value="Trypsin-like serine proteases"/>
    <property type="match status" value="1"/>
</dbReference>
<dbReference type="VEuPathDB" id="VectorBase:RSAN_042354"/>
<proteinExistence type="inferred from homology"/>
<dbReference type="PROSITE" id="PS50240">
    <property type="entry name" value="TRYPSIN_DOM"/>
    <property type="match status" value="1"/>
</dbReference>
<protein>
    <submittedName>
        <fullName evidence="6">Uncharacterized protein</fullName>
    </submittedName>
</protein>
<dbReference type="Proteomes" id="UP000821837">
    <property type="component" value="Chromosome 6"/>
</dbReference>
<comment type="caution">
    <text evidence="6">The sequence shown here is derived from an EMBL/GenBank/DDBJ whole genome shotgun (WGS) entry which is preliminary data.</text>
</comment>
<evidence type="ECO:0000256" key="3">
    <source>
        <dbReference type="PROSITE-ProRule" id="PRU00059"/>
    </source>
</evidence>
<dbReference type="InterPro" id="IPR000859">
    <property type="entry name" value="CUB_dom"/>
</dbReference>
<evidence type="ECO:0000259" key="5">
    <source>
        <dbReference type="PROSITE" id="PS50240"/>
    </source>
</evidence>
<comment type="similarity">
    <text evidence="2">Belongs to the peptidase S1 family. CLIP subfamily.</text>
</comment>
<gene>
    <name evidence="6" type="ORF">HPB52_001845</name>
</gene>
<dbReference type="PRINTS" id="PR00722">
    <property type="entry name" value="CHYMOTRYPSIN"/>
</dbReference>
<dbReference type="EMBL" id="JABSTV010001252">
    <property type="protein sequence ID" value="KAH7946601.1"/>
    <property type="molecule type" value="Genomic_DNA"/>
</dbReference>
<keyword evidence="7" id="KW-1185">Reference proteome</keyword>
<dbReference type="PROSITE" id="PS00135">
    <property type="entry name" value="TRYPSIN_SER"/>
    <property type="match status" value="1"/>
</dbReference>
<keyword evidence="1 3" id="KW-1015">Disulfide bond</keyword>
<dbReference type="FunFam" id="2.40.10.10:FF:000002">
    <property type="entry name" value="Transmembrane protease serine"/>
    <property type="match status" value="1"/>
</dbReference>
<dbReference type="SMART" id="SM00020">
    <property type="entry name" value="Tryp_SPc"/>
    <property type="match status" value="1"/>
</dbReference>
<evidence type="ECO:0000313" key="7">
    <source>
        <dbReference type="Proteomes" id="UP000821837"/>
    </source>
</evidence>
<accession>A0A9D4PML1</accession>
<dbReference type="Pfam" id="PF00431">
    <property type="entry name" value="CUB"/>
    <property type="match status" value="2"/>
</dbReference>
<organism evidence="6 7">
    <name type="scientific">Rhipicephalus sanguineus</name>
    <name type="common">Brown dog tick</name>
    <name type="synonym">Ixodes sanguineus</name>
    <dbReference type="NCBI Taxonomy" id="34632"/>
    <lineage>
        <taxon>Eukaryota</taxon>
        <taxon>Metazoa</taxon>
        <taxon>Ecdysozoa</taxon>
        <taxon>Arthropoda</taxon>
        <taxon>Chelicerata</taxon>
        <taxon>Arachnida</taxon>
        <taxon>Acari</taxon>
        <taxon>Parasitiformes</taxon>
        <taxon>Ixodida</taxon>
        <taxon>Ixodoidea</taxon>
        <taxon>Ixodidae</taxon>
        <taxon>Rhipicephalinae</taxon>
        <taxon>Rhipicephalus</taxon>
        <taxon>Rhipicephalus</taxon>
    </lineage>
</organism>
<comment type="caution">
    <text evidence="3">Lacks conserved residue(s) required for the propagation of feature annotation.</text>
</comment>
<evidence type="ECO:0000256" key="1">
    <source>
        <dbReference type="ARBA" id="ARBA00023157"/>
    </source>
</evidence>
<dbReference type="Gene3D" id="2.40.10.10">
    <property type="entry name" value="Trypsin-like serine proteases"/>
    <property type="match status" value="2"/>
</dbReference>
<dbReference type="PROSITE" id="PS01180">
    <property type="entry name" value="CUB"/>
    <property type="match status" value="1"/>
</dbReference>
<dbReference type="GO" id="GO:0006508">
    <property type="term" value="P:proteolysis"/>
    <property type="evidence" value="ECO:0007669"/>
    <property type="project" value="InterPro"/>
</dbReference>
<dbReference type="Pfam" id="PF00089">
    <property type="entry name" value="Trypsin"/>
    <property type="match status" value="1"/>
</dbReference>
<dbReference type="InterPro" id="IPR051487">
    <property type="entry name" value="Ser/Thr_Proteases_Immune/Dev"/>
</dbReference>
<feature type="domain" description="CUB" evidence="4">
    <location>
        <begin position="86"/>
        <end position="150"/>
    </location>
</feature>
<dbReference type="Gene3D" id="2.60.120.290">
    <property type="entry name" value="Spermadhesin, CUB domain"/>
    <property type="match status" value="2"/>
</dbReference>
<dbReference type="PANTHER" id="PTHR24256">
    <property type="entry name" value="TRYPTASE-RELATED"/>
    <property type="match status" value="1"/>
</dbReference>
<dbReference type="SUPFAM" id="SSF49854">
    <property type="entry name" value="Spermadhesin, CUB domain"/>
    <property type="match status" value="2"/>
</dbReference>
<evidence type="ECO:0000256" key="2">
    <source>
        <dbReference type="ARBA" id="ARBA00024195"/>
    </source>
</evidence>
<reference evidence="6" key="2">
    <citation type="submission" date="2021-09" db="EMBL/GenBank/DDBJ databases">
        <authorList>
            <person name="Jia N."/>
            <person name="Wang J."/>
            <person name="Shi W."/>
            <person name="Du L."/>
            <person name="Sun Y."/>
            <person name="Zhan W."/>
            <person name="Jiang J."/>
            <person name="Wang Q."/>
            <person name="Zhang B."/>
            <person name="Ji P."/>
            <person name="Sakyi L.B."/>
            <person name="Cui X."/>
            <person name="Yuan T."/>
            <person name="Jiang B."/>
            <person name="Yang W."/>
            <person name="Lam T.T.-Y."/>
            <person name="Chang Q."/>
            <person name="Ding S."/>
            <person name="Wang X."/>
            <person name="Zhu J."/>
            <person name="Ruan X."/>
            <person name="Zhao L."/>
            <person name="Wei J."/>
            <person name="Que T."/>
            <person name="Du C."/>
            <person name="Cheng J."/>
            <person name="Dai P."/>
            <person name="Han X."/>
            <person name="Huang E."/>
            <person name="Gao Y."/>
            <person name="Liu J."/>
            <person name="Shao H."/>
            <person name="Ye R."/>
            <person name="Li L."/>
            <person name="Wei W."/>
            <person name="Wang X."/>
            <person name="Wang C."/>
            <person name="Huo Q."/>
            <person name="Li W."/>
            <person name="Guo W."/>
            <person name="Chen H."/>
            <person name="Chen S."/>
            <person name="Zhou L."/>
            <person name="Zhou L."/>
            <person name="Ni X."/>
            <person name="Tian J."/>
            <person name="Zhou Y."/>
            <person name="Sheng Y."/>
            <person name="Liu T."/>
            <person name="Pan Y."/>
            <person name="Xia L."/>
            <person name="Li J."/>
            <person name="Zhao F."/>
            <person name="Cao W."/>
        </authorList>
    </citation>
    <scope>NUCLEOTIDE SEQUENCE</scope>
    <source>
        <strain evidence="6">Rsan-2018</strain>
        <tissue evidence="6">Larvae</tissue>
    </source>
</reference>
<dbReference type="GO" id="GO:0004252">
    <property type="term" value="F:serine-type endopeptidase activity"/>
    <property type="evidence" value="ECO:0007669"/>
    <property type="project" value="InterPro"/>
</dbReference>
<dbReference type="CDD" id="cd00190">
    <property type="entry name" value="Tryp_SPc"/>
    <property type="match status" value="1"/>
</dbReference>
<dbReference type="InterPro" id="IPR009003">
    <property type="entry name" value="Peptidase_S1_PA"/>
</dbReference>
<dbReference type="InterPro" id="IPR001254">
    <property type="entry name" value="Trypsin_dom"/>
</dbReference>
<dbReference type="InterPro" id="IPR033116">
    <property type="entry name" value="TRYPSIN_SER"/>
</dbReference>
<dbReference type="SMART" id="SM00042">
    <property type="entry name" value="CUB"/>
    <property type="match status" value="1"/>
</dbReference>
<name>A0A9D4PML1_RHISA</name>
<dbReference type="InterPro" id="IPR001314">
    <property type="entry name" value="Peptidase_S1A"/>
</dbReference>
<reference evidence="6" key="1">
    <citation type="journal article" date="2020" name="Cell">
        <title>Large-Scale Comparative Analyses of Tick Genomes Elucidate Their Genetic Diversity and Vector Capacities.</title>
        <authorList>
            <consortium name="Tick Genome and Microbiome Consortium (TIGMIC)"/>
            <person name="Jia N."/>
            <person name="Wang J."/>
            <person name="Shi W."/>
            <person name="Du L."/>
            <person name="Sun Y."/>
            <person name="Zhan W."/>
            <person name="Jiang J.F."/>
            <person name="Wang Q."/>
            <person name="Zhang B."/>
            <person name="Ji P."/>
            <person name="Bell-Sakyi L."/>
            <person name="Cui X.M."/>
            <person name="Yuan T.T."/>
            <person name="Jiang B.G."/>
            <person name="Yang W.F."/>
            <person name="Lam T.T."/>
            <person name="Chang Q.C."/>
            <person name="Ding S.J."/>
            <person name="Wang X.J."/>
            <person name="Zhu J.G."/>
            <person name="Ruan X.D."/>
            <person name="Zhao L."/>
            <person name="Wei J.T."/>
            <person name="Ye R.Z."/>
            <person name="Que T.C."/>
            <person name="Du C.H."/>
            <person name="Zhou Y.H."/>
            <person name="Cheng J.X."/>
            <person name="Dai P.F."/>
            <person name="Guo W.B."/>
            <person name="Han X.H."/>
            <person name="Huang E.J."/>
            <person name="Li L.F."/>
            <person name="Wei W."/>
            <person name="Gao Y.C."/>
            <person name="Liu J.Z."/>
            <person name="Shao H.Z."/>
            <person name="Wang X."/>
            <person name="Wang C.C."/>
            <person name="Yang T.C."/>
            <person name="Huo Q.B."/>
            <person name="Li W."/>
            <person name="Chen H.Y."/>
            <person name="Chen S.E."/>
            <person name="Zhou L.G."/>
            <person name="Ni X.B."/>
            <person name="Tian J.H."/>
            <person name="Sheng Y."/>
            <person name="Liu T."/>
            <person name="Pan Y.S."/>
            <person name="Xia L.Y."/>
            <person name="Li J."/>
            <person name="Zhao F."/>
            <person name="Cao W.C."/>
        </authorList>
    </citation>
    <scope>NUCLEOTIDE SEQUENCE</scope>
    <source>
        <strain evidence="6">Rsan-2018</strain>
    </source>
</reference>
<dbReference type="InterPro" id="IPR035914">
    <property type="entry name" value="Sperma_CUB_dom_sf"/>
</dbReference>
<sequence>MGNEVLQEMARIQVTFEVFLMERSAFCHKDGLDIVDRTGEVRAYCGPQSGRNFLMGDSVILMRMYTDADGRDRGFRIRVRLYQSPCGGLLRVFRSGYITSPDFPYSYGAHRLCVWRIQAMYGMRIKLSFDGYFDIRSDDHDTCFMDYLEISRSGNFQKDSQRQKSLSVKTGVHRLTDGPHQAVHRCHMHPHYRKRNLVNDIALLELTVSVNYNEFQRPICLPLDAKDMVGKDGVIAGWGRESYGGRDRQTPKEANVPFVAQSECTTKYGAIILESNICAGGDVEDACQGDSGGPLMSPVHVPNRVVQMGIVSTGIGCGRKGHPGIYTRVTSYHDFVYNLTRQQWCTVQTRR</sequence>
<feature type="disulfide bond" evidence="3">
    <location>
        <begin position="86"/>
        <end position="113"/>
    </location>
</feature>
<dbReference type="InterPro" id="IPR043504">
    <property type="entry name" value="Peptidase_S1_PA_chymotrypsin"/>
</dbReference>
<dbReference type="CDD" id="cd00041">
    <property type="entry name" value="CUB"/>
    <property type="match status" value="2"/>
</dbReference>
<evidence type="ECO:0000259" key="4">
    <source>
        <dbReference type="PROSITE" id="PS01180"/>
    </source>
</evidence>
<feature type="domain" description="Peptidase S1" evidence="5">
    <location>
        <begin position="54"/>
        <end position="341"/>
    </location>
</feature>
<dbReference type="AlphaFoldDB" id="A0A9D4PML1"/>